<feature type="transmembrane region" description="Helical" evidence="12">
    <location>
        <begin position="34"/>
        <end position="60"/>
    </location>
</feature>
<evidence type="ECO:0000259" key="13">
    <source>
        <dbReference type="PROSITE" id="PS50939"/>
    </source>
</evidence>
<keyword evidence="7" id="KW-0249">Electron transport</keyword>
<dbReference type="Gene3D" id="1.20.120.1770">
    <property type="match status" value="1"/>
</dbReference>
<gene>
    <name evidence="14" type="ORF">B5V51_14158</name>
</gene>
<dbReference type="GO" id="GO:0140571">
    <property type="term" value="F:transmembrane ascorbate ferrireductase activity"/>
    <property type="evidence" value="ECO:0007669"/>
    <property type="project" value="UniProtKB-EC"/>
</dbReference>
<evidence type="ECO:0000256" key="9">
    <source>
        <dbReference type="ARBA" id="ARBA00023004"/>
    </source>
</evidence>
<dbReference type="GO" id="GO:0016020">
    <property type="term" value="C:membrane"/>
    <property type="evidence" value="ECO:0007669"/>
    <property type="project" value="UniProtKB-SubCell"/>
</dbReference>
<evidence type="ECO:0000313" key="14">
    <source>
        <dbReference type="EMBL" id="PCG79779.1"/>
    </source>
</evidence>
<feature type="transmembrane region" description="Helical" evidence="12">
    <location>
        <begin position="112"/>
        <end position="134"/>
    </location>
</feature>
<keyword evidence="8 12" id="KW-1133">Transmembrane helix</keyword>
<dbReference type="InterPro" id="IPR006593">
    <property type="entry name" value="Cyt_b561/ferric_Rdtase_TM"/>
</dbReference>
<feature type="transmembrane region" description="Helical" evidence="12">
    <location>
        <begin position="146"/>
        <end position="168"/>
    </location>
</feature>
<protein>
    <recommendedName>
        <fullName evidence="11">ascorbate ferrireductase (transmembrane)</fullName>
        <ecNumber evidence="11">7.2.1.3</ecNumber>
    </recommendedName>
</protein>
<keyword evidence="3" id="KW-0813">Transport</keyword>
<feature type="transmembrane region" description="Helical" evidence="12">
    <location>
        <begin position="208"/>
        <end position="234"/>
    </location>
</feature>
<reference evidence="14" key="1">
    <citation type="submission" date="2017-09" db="EMBL/GenBank/DDBJ databases">
        <title>Contemporary evolution of a Lepidopteran species, Heliothis virescens, in response to modern agricultural practices.</title>
        <authorList>
            <person name="Fritz M.L."/>
            <person name="Deyonke A.M."/>
            <person name="Papanicolaou A."/>
            <person name="Micinski S."/>
            <person name="Westbrook J."/>
            <person name="Gould F."/>
        </authorList>
    </citation>
    <scope>NUCLEOTIDE SEQUENCE [LARGE SCALE GENOMIC DNA]</scope>
    <source>
        <strain evidence="14">HvINT-</strain>
        <tissue evidence="14">Whole body</tissue>
    </source>
</reference>
<organism evidence="14">
    <name type="scientific">Heliothis virescens</name>
    <name type="common">Tobacco budworm moth</name>
    <dbReference type="NCBI Taxonomy" id="7102"/>
    <lineage>
        <taxon>Eukaryota</taxon>
        <taxon>Metazoa</taxon>
        <taxon>Ecdysozoa</taxon>
        <taxon>Arthropoda</taxon>
        <taxon>Hexapoda</taxon>
        <taxon>Insecta</taxon>
        <taxon>Pterygota</taxon>
        <taxon>Neoptera</taxon>
        <taxon>Endopterygota</taxon>
        <taxon>Lepidoptera</taxon>
        <taxon>Glossata</taxon>
        <taxon>Ditrysia</taxon>
        <taxon>Noctuoidea</taxon>
        <taxon>Noctuidae</taxon>
        <taxon>Heliothinae</taxon>
        <taxon>Heliothis</taxon>
    </lineage>
</organism>
<keyword evidence="5 12" id="KW-0812">Transmembrane</keyword>
<evidence type="ECO:0000256" key="2">
    <source>
        <dbReference type="ARBA" id="ARBA00004141"/>
    </source>
</evidence>
<evidence type="ECO:0000256" key="6">
    <source>
        <dbReference type="ARBA" id="ARBA00022723"/>
    </source>
</evidence>
<evidence type="ECO:0000256" key="4">
    <source>
        <dbReference type="ARBA" id="ARBA00022617"/>
    </source>
</evidence>
<feature type="transmembrane region" description="Helical" evidence="12">
    <location>
        <begin position="180"/>
        <end position="202"/>
    </location>
</feature>
<evidence type="ECO:0000256" key="10">
    <source>
        <dbReference type="ARBA" id="ARBA00023136"/>
    </source>
</evidence>
<keyword evidence="6" id="KW-0479">Metal-binding</keyword>
<comment type="caution">
    <text evidence="14">The sequence shown here is derived from an EMBL/GenBank/DDBJ whole genome shotgun (WGS) entry which is preliminary data.</text>
</comment>
<sequence>MVPPPPPPPQPTSSRMEEGVRFGESDKNVRMSPFVVWVNVATTVTQFLLGSVAFLALLVANPFWDFIPKFSAHVYFVVIGYMILMSQVLLSYNLNTGFTNNLRFPKKRTLHWFLQVIGSTIALIGCCLGLATNADSDIDHLETTHGIVGFIAMLMTAVSLVGGLMHIIKWKQMSTMIYETSYAIVFTLTLIFAYTAFCIQMAELTDGANQVMIIFFTVIALLLTLIMTFIDLLVRTGYFM</sequence>
<dbReference type="PROSITE" id="PS50939">
    <property type="entry name" value="CYTOCHROME_B561"/>
    <property type="match status" value="1"/>
</dbReference>
<evidence type="ECO:0000256" key="12">
    <source>
        <dbReference type="SAM" id="Phobius"/>
    </source>
</evidence>
<keyword evidence="4" id="KW-0349">Heme</keyword>
<dbReference type="PANTHER" id="PTHR15422">
    <property type="entry name" value="OS05G0565100 PROTEIN"/>
    <property type="match status" value="1"/>
</dbReference>
<dbReference type="GO" id="GO:0046872">
    <property type="term" value="F:metal ion binding"/>
    <property type="evidence" value="ECO:0007669"/>
    <property type="project" value="UniProtKB-KW"/>
</dbReference>
<dbReference type="SMART" id="SM00665">
    <property type="entry name" value="B561"/>
    <property type="match status" value="1"/>
</dbReference>
<dbReference type="PANTHER" id="PTHR15422:SF43">
    <property type="entry name" value="ASCORBATE FERRIREDUCTASE (TRANSMEMBRANE)"/>
    <property type="match status" value="1"/>
</dbReference>
<dbReference type="EMBL" id="NWSH01000085">
    <property type="protein sequence ID" value="PCG79779.1"/>
    <property type="molecule type" value="Genomic_DNA"/>
</dbReference>
<evidence type="ECO:0000256" key="7">
    <source>
        <dbReference type="ARBA" id="ARBA00022982"/>
    </source>
</evidence>
<feature type="transmembrane region" description="Helical" evidence="12">
    <location>
        <begin position="72"/>
        <end position="92"/>
    </location>
</feature>
<comment type="subcellular location">
    <subcellularLocation>
        <location evidence="2">Membrane</location>
        <topology evidence="2">Multi-pass membrane protein</topology>
    </subcellularLocation>
</comment>
<keyword evidence="10 12" id="KW-0472">Membrane</keyword>
<evidence type="ECO:0000256" key="8">
    <source>
        <dbReference type="ARBA" id="ARBA00022989"/>
    </source>
</evidence>
<dbReference type="Pfam" id="PF03188">
    <property type="entry name" value="Cytochrom_B561"/>
    <property type="match status" value="1"/>
</dbReference>
<comment type="cofactor">
    <cofactor evidence="1">
        <name>heme b</name>
        <dbReference type="ChEBI" id="CHEBI:60344"/>
    </cofactor>
</comment>
<accession>A0A2A4K6S9</accession>
<evidence type="ECO:0000256" key="5">
    <source>
        <dbReference type="ARBA" id="ARBA00022692"/>
    </source>
</evidence>
<evidence type="ECO:0000256" key="3">
    <source>
        <dbReference type="ARBA" id="ARBA00022448"/>
    </source>
</evidence>
<evidence type="ECO:0000256" key="1">
    <source>
        <dbReference type="ARBA" id="ARBA00001970"/>
    </source>
</evidence>
<feature type="domain" description="Cytochrome b561" evidence="13">
    <location>
        <begin position="28"/>
        <end position="240"/>
    </location>
</feature>
<evidence type="ECO:0000256" key="11">
    <source>
        <dbReference type="ARBA" id="ARBA00024225"/>
    </source>
</evidence>
<dbReference type="AlphaFoldDB" id="A0A2A4K6S9"/>
<name>A0A2A4K6S9_HELVI</name>
<dbReference type="STRING" id="7102.A0A2A4K6S9"/>
<dbReference type="EC" id="7.2.1.3" evidence="11"/>
<dbReference type="GO" id="GO:0140575">
    <property type="term" value="F:transmembrane monodehydroascorbate reductase activity"/>
    <property type="evidence" value="ECO:0007669"/>
    <property type="project" value="InterPro"/>
</dbReference>
<proteinExistence type="predicted"/>
<keyword evidence="9" id="KW-0408">Iron</keyword>
<dbReference type="InterPro" id="IPR045150">
    <property type="entry name" value="CYB561D1/2"/>
</dbReference>